<reference evidence="4 5" key="1">
    <citation type="submission" date="2018-06" db="EMBL/GenBank/DDBJ databases">
        <title>Complete Genomes of Monosporascus.</title>
        <authorList>
            <person name="Robinson A.J."/>
            <person name="Natvig D.O."/>
        </authorList>
    </citation>
    <scope>NUCLEOTIDE SEQUENCE [LARGE SCALE GENOMIC DNA]</scope>
    <source>
        <strain evidence="4 5">CBS 609.92</strain>
    </source>
</reference>
<keyword evidence="2" id="KW-0479">Metal-binding</keyword>
<dbReference type="InterPro" id="IPR002401">
    <property type="entry name" value="Cyt_P450_E_grp-I"/>
</dbReference>
<protein>
    <recommendedName>
        <fullName evidence="6">Cytochrome P450</fullName>
    </recommendedName>
</protein>
<sequence>MSECGQRLGIDIIGHLAFGYALNLQTDETYQFLPSALSLGKTRINAYMQFPALRKLDGLFKYLGRRQRERILDMLRTMVASRTSEGKHAKHDFYSFAAGSLHEGSPTDFENSELCAEATFFITAGVTPPVTTICALLFYLSRNPQCYKVLAEEIRSTFQSDEEIKGGAKLQSCKYLRACIDESLRLAPPSLAVPWWEQSAHDDEKAPIVIDGNVIPRGTQVGVSIYALHHNEEYFPDAFSFIPERWLAPSTPESLDGQAGRGRMHKAFVPFIVGPRACAGKAMAYLEVSLVIAKILWHFDFAPADGPLGKVGGGQPGRKDGRNRVDEFQLFDVFNSTHDGPYLVFRSRSNLAEVSSI</sequence>
<evidence type="ECO:0008006" key="6">
    <source>
        <dbReference type="Google" id="ProtNLM"/>
    </source>
</evidence>
<dbReference type="PRINTS" id="PR00385">
    <property type="entry name" value="P450"/>
</dbReference>
<accession>A0ABY0HGP9</accession>
<evidence type="ECO:0000256" key="1">
    <source>
        <dbReference type="ARBA" id="ARBA00022617"/>
    </source>
</evidence>
<keyword evidence="1" id="KW-0349">Heme</keyword>
<dbReference type="Gene3D" id="1.10.630.10">
    <property type="entry name" value="Cytochrome P450"/>
    <property type="match status" value="1"/>
</dbReference>
<organism evidence="4 5">
    <name type="scientific">Monosporascus cannonballus</name>
    <dbReference type="NCBI Taxonomy" id="155416"/>
    <lineage>
        <taxon>Eukaryota</taxon>
        <taxon>Fungi</taxon>
        <taxon>Dikarya</taxon>
        <taxon>Ascomycota</taxon>
        <taxon>Pezizomycotina</taxon>
        <taxon>Sordariomycetes</taxon>
        <taxon>Xylariomycetidae</taxon>
        <taxon>Xylariales</taxon>
        <taxon>Xylariales incertae sedis</taxon>
        <taxon>Monosporascus</taxon>
    </lineage>
</organism>
<dbReference type="PANTHER" id="PTHR24305">
    <property type="entry name" value="CYTOCHROME P450"/>
    <property type="match status" value="1"/>
</dbReference>
<dbReference type="InterPro" id="IPR050121">
    <property type="entry name" value="Cytochrome_P450_monoxygenase"/>
</dbReference>
<evidence type="ECO:0000313" key="4">
    <source>
        <dbReference type="EMBL" id="RYO93052.1"/>
    </source>
</evidence>
<comment type="caution">
    <text evidence="4">The sequence shown here is derived from an EMBL/GenBank/DDBJ whole genome shotgun (WGS) entry which is preliminary data.</text>
</comment>
<dbReference type="Pfam" id="PF00067">
    <property type="entry name" value="p450"/>
    <property type="match status" value="1"/>
</dbReference>
<dbReference type="Proteomes" id="UP000294003">
    <property type="component" value="Unassembled WGS sequence"/>
</dbReference>
<proteinExistence type="predicted"/>
<evidence type="ECO:0000256" key="3">
    <source>
        <dbReference type="ARBA" id="ARBA00023004"/>
    </source>
</evidence>
<dbReference type="EMBL" id="QJNS01000021">
    <property type="protein sequence ID" value="RYO93052.1"/>
    <property type="molecule type" value="Genomic_DNA"/>
</dbReference>
<keyword evidence="3" id="KW-0408">Iron</keyword>
<keyword evidence="5" id="KW-1185">Reference proteome</keyword>
<dbReference type="SUPFAM" id="SSF48264">
    <property type="entry name" value="Cytochrome P450"/>
    <property type="match status" value="1"/>
</dbReference>
<dbReference type="InterPro" id="IPR036396">
    <property type="entry name" value="Cyt_P450_sf"/>
</dbReference>
<evidence type="ECO:0000256" key="2">
    <source>
        <dbReference type="ARBA" id="ARBA00022723"/>
    </source>
</evidence>
<dbReference type="InterPro" id="IPR001128">
    <property type="entry name" value="Cyt_P450"/>
</dbReference>
<gene>
    <name evidence="4" type="ORF">DL762_001315</name>
</gene>
<name>A0ABY0HGP9_9PEZI</name>
<evidence type="ECO:0000313" key="5">
    <source>
        <dbReference type="Proteomes" id="UP000294003"/>
    </source>
</evidence>
<dbReference type="PANTHER" id="PTHR24305:SF226">
    <property type="entry name" value="CYTOCHROME P450 MONOOXYGENASE"/>
    <property type="match status" value="1"/>
</dbReference>
<dbReference type="PRINTS" id="PR00463">
    <property type="entry name" value="EP450I"/>
</dbReference>